<name>A0A6A4VNR9_AMPAM</name>
<dbReference type="OrthoDB" id="73875at2759"/>
<proteinExistence type="predicted"/>
<dbReference type="EMBL" id="VIIS01001628">
    <property type="protein sequence ID" value="KAF0295303.1"/>
    <property type="molecule type" value="Genomic_DNA"/>
</dbReference>
<dbReference type="Proteomes" id="UP000440578">
    <property type="component" value="Unassembled WGS sequence"/>
</dbReference>
<accession>A0A6A4VNR9</accession>
<keyword evidence="3" id="KW-1185">Reference proteome</keyword>
<feature type="compositionally biased region" description="Acidic residues" evidence="1">
    <location>
        <begin position="152"/>
        <end position="161"/>
    </location>
</feature>
<comment type="caution">
    <text evidence="2">The sequence shown here is derived from an EMBL/GenBank/DDBJ whole genome shotgun (WGS) entry which is preliminary data.</text>
</comment>
<protein>
    <submittedName>
        <fullName evidence="2">Uncharacterized protein</fullName>
    </submittedName>
</protein>
<feature type="compositionally biased region" description="Acidic residues" evidence="1">
    <location>
        <begin position="29"/>
        <end position="41"/>
    </location>
</feature>
<evidence type="ECO:0000313" key="3">
    <source>
        <dbReference type="Proteomes" id="UP000440578"/>
    </source>
</evidence>
<feature type="compositionally biased region" description="Basic and acidic residues" evidence="1">
    <location>
        <begin position="165"/>
        <end position="188"/>
    </location>
</feature>
<feature type="region of interest" description="Disordered" evidence="1">
    <location>
        <begin position="1"/>
        <end position="224"/>
    </location>
</feature>
<gene>
    <name evidence="2" type="ORF">FJT64_007164</name>
</gene>
<organism evidence="2 3">
    <name type="scientific">Amphibalanus amphitrite</name>
    <name type="common">Striped barnacle</name>
    <name type="synonym">Balanus amphitrite</name>
    <dbReference type="NCBI Taxonomy" id="1232801"/>
    <lineage>
        <taxon>Eukaryota</taxon>
        <taxon>Metazoa</taxon>
        <taxon>Ecdysozoa</taxon>
        <taxon>Arthropoda</taxon>
        <taxon>Crustacea</taxon>
        <taxon>Multicrustacea</taxon>
        <taxon>Cirripedia</taxon>
        <taxon>Thoracica</taxon>
        <taxon>Thoracicalcarea</taxon>
        <taxon>Balanomorpha</taxon>
        <taxon>Balanoidea</taxon>
        <taxon>Balanidae</taxon>
        <taxon>Amphibalaninae</taxon>
        <taxon>Amphibalanus</taxon>
    </lineage>
</organism>
<dbReference type="AlphaFoldDB" id="A0A6A4VNR9"/>
<evidence type="ECO:0000313" key="2">
    <source>
        <dbReference type="EMBL" id="KAF0295303.1"/>
    </source>
</evidence>
<feature type="compositionally biased region" description="Acidic residues" evidence="1">
    <location>
        <begin position="1"/>
        <end position="16"/>
    </location>
</feature>
<feature type="compositionally biased region" description="Acidic residues" evidence="1">
    <location>
        <begin position="56"/>
        <end position="77"/>
    </location>
</feature>
<sequence>MQQQDVTEESAEDVAEEAGPVVVAAEDVSSVEEADEFDELTEAPTVYATEFNQESSSEDDFAVEETTESSGDSDSESLTEAPGSNRGGRVFIVGPSITTQRPVIVGSDEQEAPPAGGITSPKPSVSPVEALFTMWADDSARPTSPLPRGETEVDVEAEESPLGEAEEHVHHDHDDHADHADHADHSHDGAQSSSLLNKPPAVLASSGDPSAAGQDPKESLLDQEEVLAYSTVTPRYRDPDSLFKRKTFISNSAPAASPGLLCWTLAAGAALLLRWL</sequence>
<evidence type="ECO:0000256" key="1">
    <source>
        <dbReference type="SAM" id="MobiDB-lite"/>
    </source>
</evidence>
<reference evidence="2 3" key="1">
    <citation type="submission" date="2019-07" db="EMBL/GenBank/DDBJ databases">
        <title>Draft genome assembly of a fouling barnacle, Amphibalanus amphitrite (Darwin, 1854): The first reference genome for Thecostraca.</title>
        <authorList>
            <person name="Kim W."/>
        </authorList>
    </citation>
    <scope>NUCLEOTIDE SEQUENCE [LARGE SCALE GENOMIC DNA]</scope>
    <source>
        <strain evidence="2">SNU_AA5</strain>
        <tissue evidence="2">Soma without cirri and trophi</tissue>
    </source>
</reference>
<feature type="compositionally biased region" description="Low complexity" evidence="1">
    <location>
        <begin position="17"/>
        <end position="28"/>
    </location>
</feature>